<reference evidence="7 8" key="1">
    <citation type="submission" date="2024-02" db="EMBL/GenBank/DDBJ databases">
        <title>Chromosome-scale genome assembly of the rough periwinkle Littorina saxatilis.</title>
        <authorList>
            <person name="De Jode A."/>
            <person name="Faria R."/>
            <person name="Formenti G."/>
            <person name="Sims Y."/>
            <person name="Smith T.P."/>
            <person name="Tracey A."/>
            <person name="Wood J.M.D."/>
            <person name="Zagrodzka Z.B."/>
            <person name="Johannesson K."/>
            <person name="Butlin R.K."/>
            <person name="Leder E.H."/>
        </authorList>
    </citation>
    <scope>NUCLEOTIDE SEQUENCE [LARGE SCALE GENOMIC DNA]</scope>
    <source>
        <strain evidence="7">Snail1</strain>
        <tissue evidence="7">Muscle</tissue>
    </source>
</reference>
<comment type="caution">
    <text evidence="7">The sequence shown here is derived from an EMBL/GenBank/DDBJ whole genome shotgun (WGS) entry which is preliminary data.</text>
</comment>
<evidence type="ECO:0000259" key="6">
    <source>
        <dbReference type="Pfam" id="PF01490"/>
    </source>
</evidence>
<dbReference type="Pfam" id="PF01490">
    <property type="entry name" value="Aa_trans"/>
    <property type="match status" value="1"/>
</dbReference>
<comment type="subcellular location">
    <subcellularLocation>
        <location evidence="1">Membrane</location>
        <topology evidence="1">Multi-pass membrane protein</topology>
    </subcellularLocation>
</comment>
<gene>
    <name evidence="7" type="ORF">V1264_004024</name>
</gene>
<evidence type="ECO:0000313" key="8">
    <source>
        <dbReference type="Proteomes" id="UP001374579"/>
    </source>
</evidence>
<feature type="transmembrane region" description="Helical" evidence="5">
    <location>
        <begin position="38"/>
        <end position="64"/>
    </location>
</feature>
<accession>A0AAN9B144</accession>
<keyword evidence="4 5" id="KW-0472">Membrane</keyword>
<sequence length="136" mass="15407">MSIKGFPFFLAIAIYCYEGAGMILALESSIKEEVRYKFKRFFITAMFVVTTLYITFGTCGYLSFGPETKSIITLNLPKGTGLDFGMMVKSCLCLGIFFTYPVMMFPVIKILETYFLPDAAKFVWKAVSIHLFIPHV</sequence>
<feature type="transmembrane region" description="Helical" evidence="5">
    <location>
        <begin position="6"/>
        <end position="26"/>
    </location>
</feature>
<dbReference type="PANTHER" id="PTHR22950:SF677">
    <property type="entry name" value="AMINO ACID TRANSPORTER TRANSMEMBRANE DOMAIN-CONTAINING PROTEIN"/>
    <property type="match status" value="1"/>
</dbReference>
<dbReference type="PANTHER" id="PTHR22950">
    <property type="entry name" value="AMINO ACID TRANSPORTER"/>
    <property type="match status" value="1"/>
</dbReference>
<dbReference type="AlphaFoldDB" id="A0AAN9B144"/>
<dbReference type="InterPro" id="IPR013057">
    <property type="entry name" value="AA_transpt_TM"/>
</dbReference>
<feature type="domain" description="Amino acid transporter transmembrane" evidence="6">
    <location>
        <begin position="3"/>
        <end position="117"/>
    </location>
</feature>
<evidence type="ECO:0000256" key="4">
    <source>
        <dbReference type="ARBA" id="ARBA00023136"/>
    </source>
</evidence>
<name>A0AAN9B144_9CAEN</name>
<protein>
    <recommendedName>
        <fullName evidence="6">Amino acid transporter transmembrane domain-containing protein</fullName>
    </recommendedName>
</protein>
<dbReference type="GO" id="GO:0015179">
    <property type="term" value="F:L-amino acid transmembrane transporter activity"/>
    <property type="evidence" value="ECO:0007669"/>
    <property type="project" value="TreeGrafter"/>
</dbReference>
<dbReference type="EMBL" id="JBAMIC010000013">
    <property type="protein sequence ID" value="KAK7096982.1"/>
    <property type="molecule type" value="Genomic_DNA"/>
</dbReference>
<evidence type="ECO:0000256" key="3">
    <source>
        <dbReference type="ARBA" id="ARBA00022989"/>
    </source>
</evidence>
<dbReference type="GO" id="GO:0005774">
    <property type="term" value="C:vacuolar membrane"/>
    <property type="evidence" value="ECO:0007669"/>
    <property type="project" value="TreeGrafter"/>
</dbReference>
<evidence type="ECO:0000256" key="1">
    <source>
        <dbReference type="ARBA" id="ARBA00004141"/>
    </source>
</evidence>
<keyword evidence="3 5" id="KW-1133">Transmembrane helix</keyword>
<evidence type="ECO:0000256" key="5">
    <source>
        <dbReference type="SAM" id="Phobius"/>
    </source>
</evidence>
<organism evidence="7 8">
    <name type="scientific">Littorina saxatilis</name>
    <dbReference type="NCBI Taxonomy" id="31220"/>
    <lineage>
        <taxon>Eukaryota</taxon>
        <taxon>Metazoa</taxon>
        <taxon>Spiralia</taxon>
        <taxon>Lophotrochozoa</taxon>
        <taxon>Mollusca</taxon>
        <taxon>Gastropoda</taxon>
        <taxon>Caenogastropoda</taxon>
        <taxon>Littorinimorpha</taxon>
        <taxon>Littorinoidea</taxon>
        <taxon>Littorinidae</taxon>
        <taxon>Littorina</taxon>
    </lineage>
</organism>
<proteinExistence type="predicted"/>
<keyword evidence="2 5" id="KW-0812">Transmembrane</keyword>
<evidence type="ECO:0000256" key="2">
    <source>
        <dbReference type="ARBA" id="ARBA00022692"/>
    </source>
</evidence>
<dbReference type="Proteomes" id="UP001374579">
    <property type="component" value="Unassembled WGS sequence"/>
</dbReference>
<keyword evidence="8" id="KW-1185">Reference proteome</keyword>
<evidence type="ECO:0000313" key="7">
    <source>
        <dbReference type="EMBL" id="KAK7096982.1"/>
    </source>
</evidence>